<keyword evidence="7 8" id="KW-0998">Cell outer membrane</keyword>
<accession>A0A1I0S4W5</accession>
<dbReference type="InterPro" id="IPR008969">
    <property type="entry name" value="CarboxyPept-like_regulatory"/>
</dbReference>
<evidence type="ECO:0000256" key="8">
    <source>
        <dbReference type="PROSITE-ProRule" id="PRU01360"/>
    </source>
</evidence>
<evidence type="ECO:0000256" key="5">
    <source>
        <dbReference type="ARBA" id="ARBA00023077"/>
    </source>
</evidence>
<dbReference type="RefSeq" id="WP_218150374.1">
    <property type="nucleotide sequence ID" value="NZ_FOJG01000002.1"/>
</dbReference>
<dbReference type="Gene3D" id="2.170.130.10">
    <property type="entry name" value="TonB-dependent receptor, plug domain"/>
    <property type="match status" value="1"/>
</dbReference>
<reference evidence="13" key="1">
    <citation type="submission" date="2016-10" db="EMBL/GenBank/DDBJ databases">
        <authorList>
            <person name="Varghese N."/>
            <person name="Submissions S."/>
        </authorList>
    </citation>
    <scope>NUCLEOTIDE SEQUENCE [LARGE SCALE GENOMIC DNA]</scope>
    <source>
        <strain evidence="13">DSM 3695</strain>
    </source>
</reference>
<evidence type="ECO:0000256" key="6">
    <source>
        <dbReference type="ARBA" id="ARBA00023136"/>
    </source>
</evidence>
<dbReference type="Gene3D" id="2.40.170.20">
    <property type="entry name" value="TonB-dependent receptor, beta-barrel domain"/>
    <property type="match status" value="1"/>
</dbReference>
<dbReference type="Gene3D" id="2.60.40.1120">
    <property type="entry name" value="Carboxypeptidase-like, regulatory domain"/>
    <property type="match status" value="1"/>
</dbReference>
<dbReference type="InterPro" id="IPR037066">
    <property type="entry name" value="Plug_dom_sf"/>
</dbReference>
<evidence type="ECO:0000256" key="7">
    <source>
        <dbReference type="ARBA" id="ARBA00023237"/>
    </source>
</evidence>
<dbReference type="InterPro" id="IPR023997">
    <property type="entry name" value="TonB-dep_OMP_SusC/RagA_CS"/>
</dbReference>
<gene>
    <name evidence="12" type="ORF">SAMN04488122_3599</name>
</gene>
<evidence type="ECO:0000259" key="11">
    <source>
        <dbReference type="Pfam" id="PF07715"/>
    </source>
</evidence>
<feature type="domain" description="TonB-dependent receptor-like beta-barrel" evidence="10">
    <location>
        <begin position="464"/>
        <end position="1040"/>
    </location>
</feature>
<dbReference type="STRING" id="29529.SAMN04488122_3599"/>
<evidence type="ECO:0000259" key="10">
    <source>
        <dbReference type="Pfam" id="PF00593"/>
    </source>
</evidence>
<evidence type="ECO:0000256" key="1">
    <source>
        <dbReference type="ARBA" id="ARBA00004571"/>
    </source>
</evidence>
<evidence type="ECO:0000256" key="3">
    <source>
        <dbReference type="ARBA" id="ARBA00022452"/>
    </source>
</evidence>
<comment type="similarity">
    <text evidence="8 9">Belongs to the TonB-dependent receptor family.</text>
</comment>
<dbReference type="Pfam" id="PF13715">
    <property type="entry name" value="CarbopepD_reg_2"/>
    <property type="match status" value="1"/>
</dbReference>
<dbReference type="NCBIfam" id="TIGR04056">
    <property type="entry name" value="OMP_RagA_SusC"/>
    <property type="match status" value="1"/>
</dbReference>
<dbReference type="InterPro" id="IPR000531">
    <property type="entry name" value="Beta-barrel_TonB"/>
</dbReference>
<dbReference type="NCBIfam" id="TIGR04057">
    <property type="entry name" value="SusC_RagA_signa"/>
    <property type="match status" value="1"/>
</dbReference>
<protein>
    <submittedName>
        <fullName evidence="12">TonB-linked outer membrane protein, SusC/RagA family</fullName>
    </submittedName>
</protein>
<dbReference type="Pfam" id="PF07715">
    <property type="entry name" value="Plug"/>
    <property type="match status" value="1"/>
</dbReference>
<evidence type="ECO:0000313" key="12">
    <source>
        <dbReference type="EMBL" id="SEW49832.1"/>
    </source>
</evidence>
<keyword evidence="2 8" id="KW-0813">Transport</keyword>
<dbReference type="AlphaFoldDB" id="A0A1I0S4W5"/>
<dbReference type="PROSITE" id="PS52016">
    <property type="entry name" value="TONB_DEPENDENT_REC_3"/>
    <property type="match status" value="1"/>
</dbReference>
<evidence type="ECO:0000313" key="13">
    <source>
        <dbReference type="Proteomes" id="UP000199310"/>
    </source>
</evidence>
<dbReference type="Proteomes" id="UP000199310">
    <property type="component" value="Unassembled WGS sequence"/>
</dbReference>
<feature type="domain" description="TonB-dependent receptor plug" evidence="11">
    <location>
        <begin position="215"/>
        <end position="318"/>
    </location>
</feature>
<dbReference type="SUPFAM" id="SSF56935">
    <property type="entry name" value="Porins"/>
    <property type="match status" value="1"/>
</dbReference>
<comment type="subcellular location">
    <subcellularLocation>
        <location evidence="1 8">Cell outer membrane</location>
        <topology evidence="1 8">Multi-pass membrane protein</topology>
    </subcellularLocation>
</comment>
<sequence>MKNNQNDSPGYRRLKKILLFMKLTAICILGALLQVSASVYSQQRFTLRHDHVAVEKLFEEIAAGSNFRFMFNNSSLQKKTVNIHVADATLPEIMDNYLPDLQYRIMDNGLVLVALRDEVLKDIRIKGHVVNDMGQPLPGVTVRIKGTALGAVTDPLGNFELQVPDNAILTFTFIGYKPREIKAGTQTNLTIALEADNSGLNEVVVVGYGTQRRERITTAIASVKAEDFVKGAATDAGQLIRGKVAGLSITIPDGNPTSTSQISLRGISTLKAGVSPLVLIDGVPGSLISVAPEDIESIDVLKDGSAAAIYGTRGTNGVILITTKQVLGETPATVELSSYVSTQKITKKLNFMNAEQYRQLVKDNKPGATDYGANTDWLKEVTQTPISQVYNLSLKGGSKNTSYIANLNYRSLQGIMKRSDNLVFFPRIEINHQMFDGRLKFNANVSGYQQEYFAGADGSSYRTDVYRNALTYNPTDPLKDPNGKWTEHIDKTDYANPVALLKETQGKNKNTDLRTYGTITFIPVNDLTISLLGSRDVYNSSRGYYESKQHYSTIHDGRNGYASRGTTRTEENLLELTANYQKKIKEHEFTALAGYSWRKYMSDDYWMQNWDFPTDDYSYNKMQSGLALKRGEAPENSDAAENKLVGYFFRLNYAFKGKYMLMASVRHEGSSRFGANHKWGNFPAISAGWNIKKESFMENVDAISSLKLRGGYGVTGTEPSSNYGSLNLLNFDSYVYYNGQWIQSISQSTNPNPDLRWEKKQETNIGIDFGFLKDRITGTIDIYKRHTTDLLMDYTVPTPPYLYSTMTANAATMDNKGIEIQVNGIPVKTKTFMWSTTVNYSTNKNQLVSLSDKNFSIASGYFDRGTSGEPIQTQFTRIQIGNPIGNFWGFKTVDIDDNGHWIIAGKDGKPKSINDQQADDKQVIGNGLPKHFLAWNNTFTYKKLDLNITMRGAFGFQILNTARMWYEQPVMLTRGNVLSTTYDKIYGKRPLADDQSLNYVSYYVENGNYWKIDNITLGYNMTLKNPFIKRIRVYASGSNLVTFTKYKGIDPEISAYYGGDALVPGVDDRNRYPATATYTLGAFLTF</sequence>
<keyword evidence="6 8" id="KW-0472">Membrane</keyword>
<organism evidence="12 13">
    <name type="scientific">Chitinophaga arvensicola</name>
    <dbReference type="NCBI Taxonomy" id="29529"/>
    <lineage>
        <taxon>Bacteria</taxon>
        <taxon>Pseudomonadati</taxon>
        <taxon>Bacteroidota</taxon>
        <taxon>Chitinophagia</taxon>
        <taxon>Chitinophagales</taxon>
        <taxon>Chitinophagaceae</taxon>
        <taxon>Chitinophaga</taxon>
    </lineage>
</organism>
<proteinExistence type="inferred from homology"/>
<dbReference type="InterPro" id="IPR012910">
    <property type="entry name" value="Plug_dom"/>
</dbReference>
<keyword evidence="3 8" id="KW-1134">Transmembrane beta strand</keyword>
<name>A0A1I0S4W5_9BACT</name>
<keyword evidence="13" id="KW-1185">Reference proteome</keyword>
<dbReference type="EMBL" id="FOJG01000002">
    <property type="protein sequence ID" value="SEW49832.1"/>
    <property type="molecule type" value="Genomic_DNA"/>
</dbReference>
<evidence type="ECO:0000256" key="9">
    <source>
        <dbReference type="RuleBase" id="RU003357"/>
    </source>
</evidence>
<keyword evidence="4 8" id="KW-0812">Transmembrane</keyword>
<evidence type="ECO:0000256" key="4">
    <source>
        <dbReference type="ARBA" id="ARBA00022692"/>
    </source>
</evidence>
<evidence type="ECO:0000256" key="2">
    <source>
        <dbReference type="ARBA" id="ARBA00022448"/>
    </source>
</evidence>
<dbReference type="InterPro" id="IPR039426">
    <property type="entry name" value="TonB-dep_rcpt-like"/>
</dbReference>
<keyword evidence="5 9" id="KW-0798">TonB box</keyword>
<dbReference type="InterPro" id="IPR023996">
    <property type="entry name" value="TonB-dep_OMP_SusC/RagA"/>
</dbReference>
<dbReference type="InterPro" id="IPR036942">
    <property type="entry name" value="Beta-barrel_TonB_sf"/>
</dbReference>
<dbReference type="Pfam" id="PF00593">
    <property type="entry name" value="TonB_dep_Rec_b-barrel"/>
    <property type="match status" value="1"/>
</dbReference>
<dbReference type="SUPFAM" id="SSF49464">
    <property type="entry name" value="Carboxypeptidase regulatory domain-like"/>
    <property type="match status" value="1"/>
</dbReference>
<dbReference type="GO" id="GO:0009279">
    <property type="term" value="C:cell outer membrane"/>
    <property type="evidence" value="ECO:0007669"/>
    <property type="project" value="UniProtKB-SubCell"/>
</dbReference>